<evidence type="ECO:0000256" key="1">
    <source>
        <dbReference type="SAM" id="MobiDB-lite"/>
    </source>
</evidence>
<evidence type="ECO:0000313" key="3">
    <source>
        <dbReference type="Proteomes" id="UP000593564"/>
    </source>
</evidence>
<proteinExistence type="predicted"/>
<dbReference type="Proteomes" id="UP000593564">
    <property type="component" value="Unassembled WGS sequence"/>
</dbReference>
<feature type="region of interest" description="Disordered" evidence="1">
    <location>
        <begin position="48"/>
        <end position="72"/>
    </location>
</feature>
<gene>
    <name evidence="2" type="ORF">HYC85_028304</name>
</gene>
<feature type="compositionally biased region" description="Basic and acidic residues" evidence="1">
    <location>
        <begin position="172"/>
        <end position="184"/>
    </location>
</feature>
<reference evidence="2 3" key="2">
    <citation type="submission" date="2020-07" db="EMBL/GenBank/DDBJ databases">
        <title>Genome assembly of wild tea tree DASZ reveals pedigree and selection history of tea varieties.</title>
        <authorList>
            <person name="Zhang W."/>
        </authorList>
    </citation>
    <scope>NUCLEOTIDE SEQUENCE [LARGE SCALE GENOMIC DNA]</scope>
    <source>
        <strain evidence="3">cv. G240</strain>
        <tissue evidence="2">Leaf</tissue>
    </source>
</reference>
<comment type="caution">
    <text evidence="2">The sequence shown here is derived from an EMBL/GenBank/DDBJ whole genome shotgun (WGS) entry which is preliminary data.</text>
</comment>
<evidence type="ECO:0000313" key="2">
    <source>
        <dbReference type="EMBL" id="KAF5932133.1"/>
    </source>
</evidence>
<dbReference type="EMBL" id="JACBKZ010000014">
    <property type="protein sequence ID" value="KAF5932133.1"/>
    <property type="molecule type" value="Genomic_DNA"/>
</dbReference>
<accession>A0A7J7FUS8</accession>
<reference evidence="3" key="1">
    <citation type="journal article" date="2020" name="Nat. Commun.">
        <title>Genome assembly of wild tea tree DASZ reveals pedigree and selection history of tea varieties.</title>
        <authorList>
            <person name="Zhang W."/>
            <person name="Zhang Y."/>
            <person name="Qiu H."/>
            <person name="Guo Y."/>
            <person name="Wan H."/>
            <person name="Zhang X."/>
            <person name="Scossa F."/>
            <person name="Alseekh S."/>
            <person name="Zhang Q."/>
            <person name="Wang P."/>
            <person name="Xu L."/>
            <person name="Schmidt M.H."/>
            <person name="Jia X."/>
            <person name="Li D."/>
            <person name="Zhu A."/>
            <person name="Guo F."/>
            <person name="Chen W."/>
            <person name="Ni D."/>
            <person name="Usadel B."/>
            <person name="Fernie A.R."/>
            <person name="Wen W."/>
        </authorList>
    </citation>
    <scope>NUCLEOTIDE SEQUENCE [LARGE SCALE GENOMIC DNA]</scope>
    <source>
        <strain evidence="3">cv. G240</strain>
    </source>
</reference>
<name>A0A7J7FUS8_CAMSI</name>
<organism evidence="2 3">
    <name type="scientific">Camellia sinensis</name>
    <name type="common">Tea plant</name>
    <name type="synonym">Thea sinensis</name>
    <dbReference type="NCBI Taxonomy" id="4442"/>
    <lineage>
        <taxon>Eukaryota</taxon>
        <taxon>Viridiplantae</taxon>
        <taxon>Streptophyta</taxon>
        <taxon>Embryophyta</taxon>
        <taxon>Tracheophyta</taxon>
        <taxon>Spermatophyta</taxon>
        <taxon>Magnoliopsida</taxon>
        <taxon>eudicotyledons</taxon>
        <taxon>Gunneridae</taxon>
        <taxon>Pentapetalae</taxon>
        <taxon>asterids</taxon>
        <taxon>Ericales</taxon>
        <taxon>Theaceae</taxon>
        <taxon>Camellia</taxon>
    </lineage>
</organism>
<keyword evidence="3" id="KW-1185">Reference proteome</keyword>
<dbReference type="AlphaFoldDB" id="A0A7J7FUS8"/>
<protein>
    <submittedName>
        <fullName evidence="2">Uncharacterized protein</fullName>
    </submittedName>
</protein>
<sequence>MHARVALCEESLAMPQFASVCNCSWNACQAPEGCRFLICCNREQQRGMAKGSKGSGTITGRPPNIGGLPGTYPSRAAKLELLGQVGEPSTLASQSQSAGMDDGGCTKWPPADTVGLHSERAKARSRPASSSGQLATPPGRPTRGQKGQQQFLAGHPKKVASQMSATQLYGGKPEKVTQEREKLAFKQGSKGSR</sequence>
<feature type="region of interest" description="Disordered" evidence="1">
    <location>
        <begin position="87"/>
        <end position="193"/>
    </location>
</feature>